<dbReference type="PANTHER" id="PTHR10795">
    <property type="entry name" value="PROPROTEIN CONVERTASE SUBTILISIN/KEXIN"/>
    <property type="match status" value="1"/>
</dbReference>
<dbReference type="OMA" id="WKRACNG"/>
<dbReference type="Gene3D" id="3.30.70.80">
    <property type="entry name" value="Peptidase S8 propeptide/proteinase inhibitor I9"/>
    <property type="match status" value="1"/>
</dbReference>
<evidence type="ECO:0000256" key="1">
    <source>
        <dbReference type="ARBA" id="ARBA00011073"/>
    </source>
</evidence>
<keyword evidence="2" id="KW-0732">Signal</keyword>
<evidence type="ECO:0000313" key="3">
    <source>
        <dbReference type="EMBL" id="CDP16241.1"/>
    </source>
</evidence>
<dbReference type="Proteomes" id="UP000295252">
    <property type="component" value="Chromosome III"/>
</dbReference>
<dbReference type="STRING" id="49390.A0A068V6J8"/>
<name>A0A068V6J8_COFCA</name>
<dbReference type="AlphaFoldDB" id="A0A068V6J8"/>
<reference evidence="4" key="1">
    <citation type="journal article" date="2014" name="Science">
        <title>The coffee genome provides insight into the convergent evolution of caffeine biosynthesis.</title>
        <authorList>
            <person name="Denoeud F."/>
            <person name="Carretero-Paulet L."/>
            <person name="Dereeper A."/>
            <person name="Droc G."/>
            <person name="Guyot R."/>
            <person name="Pietrella M."/>
            <person name="Zheng C."/>
            <person name="Alberti A."/>
            <person name="Anthony F."/>
            <person name="Aprea G."/>
            <person name="Aury J.M."/>
            <person name="Bento P."/>
            <person name="Bernard M."/>
            <person name="Bocs S."/>
            <person name="Campa C."/>
            <person name="Cenci A."/>
            <person name="Combes M.C."/>
            <person name="Crouzillat D."/>
            <person name="Da Silva C."/>
            <person name="Daddiego L."/>
            <person name="De Bellis F."/>
            <person name="Dussert S."/>
            <person name="Garsmeur O."/>
            <person name="Gayraud T."/>
            <person name="Guignon V."/>
            <person name="Jahn K."/>
            <person name="Jamilloux V."/>
            <person name="Joet T."/>
            <person name="Labadie K."/>
            <person name="Lan T."/>
            <person name="Leclercq J."/>
            <person name="Lepelley M."/>
            <person name="Leroy T."/>
            <person name="Li L.T."/>
            <person name="Librado P."/>
            <person name="Lopez L."/>
            <person name="Munoz A."/>
            <person name="Noel B."/>
            <person name="Pallavicini A."/>
            <person name="Perrotta G."/>
            <person name="Poncet V."/>
            <person name="Pot D."/>
            <person name="Priyono X."/>
            <person name="Rigoreau M."/>
            <person name="Rouard M."/>
            <person name="Rozas J."/>
            <person name="Tranchant-Dubreuil C."/>
            <person name="VanBuren R."/>
            <person name="Zhang Q."/>
            <person name="Andrade A.C."/>
            <person name="Argout X."/>
            <person name="Bertrand B."/>
            <person name="de Kochko A."/>
            <person name="Graziosi G."/>
            <person name="Henry R.J."/>
            <person name="Jayarama X."/>
            <person name="Ming R."/>
            <person name="Nagai C."/>
            <person name="Rounsley S."/>
            <person name="Sankoff D."/>
            <person name="Giuliano G."/>
            <person name="Albert V.A."/>
            <person name="Wincker P."/>
            <person name="Lashermes P."/>
        </authorList>
    </citation>
    <scope>NUCLEOTIDE SEQUENCE [LARGE SCALE GENOMIC DNA]</scope>
    <source>
        <strain evidence="4">cv. DH200-94</strain>
    </source>
</reference>
<dbReference type="PhylomeDB" id="A0A068V6J8"/>
<proteinExistence type="inferred from homology"/>
<dbReference type="GO" id="GO:0004252">
    <property type="term" value="F:serine-type endopeptidase activity"/>
    <property type="evidence" value="ECO:0007669"/>
    <property type="project" value="InterPro"/>
</dbReference>
<dbReference type="GO" id="GO:0006508">
    <property type="term" value="P:proteolysis"/>
    <property type="evidence" value="ECO:0007669"/>
    <property type="project" value="InterPro"/>
</dbReference>
<gene>
    <name evidence="3" type="ORF">GSCOC_T00018003001</name>
</gene>
<dbReference type="InterPro" id="IPR036852">
    <property type="entry name" value="Peptidase_S8/S53_dom_sf"/>
</dbReference>
<dbReference type="EMBL" id="HG739204">
    <property type="protein sequence ID" value="CDP16241.1"/>
    <property type="molecule type" value="Genomic_DNA"/>
</dbReference>
<evidence type="ECO:0008006" key="5">
    <source>
        <dbReference type="Google" id="ProtNLM"/>
    </source>
</evidence>
<protein>
    <recommendedName>
        <fullName evidence="5">Inhibitor I9 domain-containing protein</fullName>
    </recommendedName>
</protein>
<comment type="similarity">
    <text evidence="1">Belongs to the peptidase S8 family.</text>
</comment>
<dbReference type="SUPFAM" id="SSF52743">
    <property type="entry name" value="Subtilisin-like"/>
    <property type="match status" value="1"/>
</dbReference>
<evidence type="ECO:0000256" key="2">
    <source>
        <dbReference type="ARBA" id="ARBA00022729"/>
    </source>
</evidence>
<keyword evidence="4" id="KW-1185">Reference proteome</keyword>
<dbReference type="PROSITE" id="PS00137">
    <property type="entry name" value="SUBTILASE_HIS"/>
    <property type="match status" value="1"/>
</dbReference>
<dbReference type="InterPro" id="IPR045051">
    <property type="entry name" value="SBT"/>
</dbReference>
<organism evidence="3 4">
    <name type="scientific">Coffea canephora</name>
    <name type="common">Robusta coffee</name>
    <dbReference type="NCBI Taxonomy" id="49390"/>
    <lineage>
        <taxon>Eukaryota</taxon>
        <taxon>Viridiplantae</taxon>
        <taxon>Streptophyta</taxon>
        <taxon>Embryophyta</taxon>
        <taxon>Tracheophyta</taxon>
        <taxon>Spermatophyta</taxon>
        <taxon>Magnoliopsida</taxon>
        <taxon>eudicotyledons</taxon>
        <taxon>Gunneridae</taxon>
        <taxon>Pentapetalae</taxon>
        <taxon>asterids</taxon>
        <taxon>lamiids</taxon>
        <taxon>Gentianales</taxon>
        <taxon>Rubiaceae</taxon>
        <taxon>Ixoroideae</taxon>
        <taxon>Gardenieae complex</taxon>
        <taxon>Bertiereae - Coffeeae clade</taxon>
        <taxon>Coffeeae</taxon>
        <taxon>Coffea</taxon>
    </lineage>
</organism>
<dbReference type="InterPro" id="IPR037045">
    <property type="entry name" value="S8pro/Inhibitor_I9_sf"/>
</dbReference>
<sequence length="194" mass="21814">MCTDSVPSNLYVRSYTRSFNGFAANLTKQEQRKLAVIYEVLTKYAARDDVVSIFPCKRLQLHTTSSWDFIGFPQKCPSKSCKSFDDHGFGPIPNKWKRACNGGDDFMCNKRTFTTMVQRFGRVGAITQNHWSSLLCIRFAKRFRRSEGHGTHISSTAAGNNVMDVSYCGIVEGTARGEAPAARTAVYKAYVFTY</sequence>
<dbReference type="InterPro" id="IPR022398">
    <property type="entry name" value="Peptidase_S8_His-AS"/>
</dbReference>
<evidence type="ECO:0000313" key="4">
    <source>
        <dbReference type="Proteomes" id="UP000295252"/>
    </source>
</evidence>
<accession>A0A068V6J8</accession>
<dbReference type="Gramene" id="CDP16241">
    <property type="protein sequence ID" value="CDP16241"/>
    <property type="gene ID" value="GSCOC_T00018003001"/>
</dbReference>
<dbReference type="Gene3D" id="3.40.50.200">
    <property type="entry name" value="Peptidase S8/S53 domain"/>
    <property type="match status" value="1"/>
</dbReference>
<dbReference type="InParanoid" id="A0A068V6J8"/>